<reference evidence="2" key="1">
    <citation type="journal article" date="2013" name="Science">
        <title>The Amborella genome and the evolution of flowering plants.</title>
        <authorList>
            <consortium name="Amborella Genome Project"/>
        </authorList>
    </citation>
    <scope>NUCLEOTIDE SEQUENCE [LARGE SCALE GENOMIC DNA]</scope>
</reference>
<keyword evidence="2" id="KW-1185">Reference proteome</keyword>
<organism evidence="1 2">
    <name type="scientific">Amborella trichopoda</name>
    <dbReference type="NCBI Taxonomy" id="13333"/>
    <lineage>
        <taxon>Eukaryota</taxon>
        <taxon>Viridiplantae</taxon>
        <taxon>Streptophyta</taxon>
        <taxon>Embryophyta</taxon>
        <taxon>Tracheophyta</taxon>
        <taxon>Spermatophyta</taxon>
        <taxon>Magnoliopsida</taxon>
        <taxon>Amborellales</taxon>
        <taxon>Amborellaceae</taxon>
        <taxon>Amborella</taxon>
    </lineage>
</organism>
<dbReference type="Gramene" id="ERM93772">
    <property type="protein sequence ID" value="ERM93772"/>
    <property type="gene ID" value="AMTR_s00004p00270000"/>
</dbReference>
<dbReference type="Proteomes" id="UP000017836">
    <property type="component" value="Unassembled WGS sequence"/>
</dbReference>
<evidence type="ECO:0000313" key="1">
    <source>
        <dbReference type="EMBL" id="ERM93772.1"/>
    </source>
</evidence>
<dbReference type="EMBL" id="KI397628">
    <property type="protein sequence ID" value="ERM93772.1"/>
    <property type="molecule type" value="Genomic_DNA"/>
</dbReference>
<dbReference type="AlphaFoldDB" id="W1NDM4"/>
<sequence>MNIEVHTAAECARQHVKRGELDGFHVEMRSAAGAQQHVKRSVTEGHSQGARQRTSSCTCSRTRTTAYEERRAQLALCRDTLGSGRSAECAQQHVVREHLAACARQLNMCDSWGEKTCLTGCAQRRIQQPAHGR</sequence>
<evidence type="ECO:0000313" key="2">
    <source>
        <dbReference type="Proteomes" id="UP000017836"/>
    </source>
</evidence>
<accession>W1NDM4</accession>
<proteinExistence type="predicted"/>
<protein>
    <submittedName>
        <fullName evidence="1">Uncharacterized protein</fullName>
    </submittedName>
</protein>
<name>W1NDM4_AMBTC</name>
<gene>
    <name evidence="1" type="ORF">AMTR_s00004p00270000</name>
</gene>
<dbReference type="HOGENOM" id="CLU_1909466_0_0_1"/>